<dbReference type="Pfam" id="PF03767">
    <property type="entry name" value="Acid_phosphat_B"/>
    <property type="match status" value="1"/>
</dbReference>
<dbReference type="InterPro" id="IPR010028">
    <property type="entry name" value="Acid_phosphatase_pln"/>
</dbReference>
<evidence type="ECO:0000256" key="6">
    <source>
        <dbReference type="SAM" id="SignalP"/>
    </source>
</evidence>
<dbReference type="InterPro" id="IPR005519">
    <property type="entry name" value="Acid_phosphat_B-like"/>
</dbReference>
<accession>A0A5N6NL38</accession>
<dbReference type="InterPro" id="IPR036412">
    <property type="entry name" value="HAD-like_sf"/>
</dbReference>
<organism evidence="7 8">
    <name type="scientific">Mikania micrantha</name>
    <name type="common">bitter vine</name>
    <dbReference type="NCBI Taxonomy" id="192012"/>
    <lineage>
        <taxon>Eukaryota</taxon>
        <taxon>Viridiplantae</taxon>
        <taxon>Streptophyta</taxon>
        <taxon>Embryophyta</taxon>
        <taxon>Tracheophyta</taxon>
        <taxon>Spermatophyta</taxon>
        <taxon>Magnoliopsida</taxon>
        <taxon>eudicotyledons</taxon>
        <taxon>Gunneridae</taxon>
        <taxon>Pentapetalae</taxon>
        <taxon>asterids</taxon>
        <taxon>campanulids</taxon>
        <taxon>Asterales</taxon>
        <taxon>Asteraceae</taxon>
        <taxon>Asteroideae</taxon>
        <taxon>Heliantheae alliance</taxon>
        <taxon>Eupatorieae</taxon>
        <taxon>Mikania</taxon>
    </lineage>
</organism>
<name>A0A5N6NL38_9ASTR</name>
<dbReference type="PANTHER" id="PTHR31284:SF19">
    <property type="entry name" value="VEGETATIVE STORAGE PROTEIN 1-RELATED"/>
    <property type="match status" value="1"/>
</dbReference>
<dbReference type="CDD" id="cd07535">
    <property type="entry name" value="HAD_VSP"/>
    <property type="match status" value="1"/>
</dbReference>
<keyword evidence="2 6" id="KW-0732">Signal</keyword>
<gene>
    <name evidence="7" type="ORF">E3N88_21402</name>
</gene>
<evidence type="ECO:0008006" key="9">
    <source>
        <dbReference type="Google" id="ProtNLM"/>
    </source>
</evidence>
<dbReference type="EMBL" id="SZYD01000011">
    <property type="protein sequence ID" value="KAD4889329.1"/>
    <property type="molecule type" value="Genomic_DNA"/>
</dbReference>
<dbReference type="NCBIfam" id="TIGR01675">
    <property type="entry name" value="plant-AP"/>
    <property type="match status" value="1"/>
</dbReference>
<feature type="signal peptide" evidence="6">
    <location>
        <begin position="1"/>
        <end position="17"/>
    </location>
</feature>
<keyword evidence="3" id="KW-0758">Storage protein</keyword>
<evidence type="ECO:0000256" key="2">
    <source>
        <dbReference type="ARBA" id="ARBA00022729"/>
    </source>
</evidence>
<dbReference type="AlphaFoldDB" id="A0A5N6NL38"/>
<dbReference type="InterPro" id="IPR014403">
    <property type="entry name" value="APS1/VSP"/>
</dbReference>
<evidence type="ECO:0000256" key="5">
    <source>
        <dbReference type="PIRNR" id="PIRNR002674"/>
    </source>
</evidence>
<dbReference type="GO" id="GO:0003993">
    <property type="term" value="F:acid phosphatase activity"/>
    <property type="evidence" value="ECO:0007669"/>
    <property type="project" value="InterPro"/>
</dbReference>
<evidence type="ECO:0000313" key="8">
    <source>
        <dbReference type="Proteomes" id="UP000326396"/>
    </source>
</evidence>
<dbReference type="PANTHER" id="PTHR31284">
    <property type="entry name" value="ACID PHOSPHATASE-LIKE PROTEIN"/>
    <property type="match status" value="1"/>
</dbReference>
<dbReference type="Gene3D" id="3.40.50.1000">
    <property type="entry name" value="HAD superfamily/HAD-like"/>
    <property type="match status" value="1"/>
</dbReference>
<feature type="chain" id="PRO_5024381470" description="Acid phosphatase" evidence="6">
    <location>
        <begin position="18"/>
        <end position="257"/>
    </location>
</feature>
<keyword evidence="4" id="KW-0325">Glycoprotein</keyword>
<reference evidence="7 8" key="1">
    <citation type="submission" date="2019-05" db="EMBL/GenBank/DDBJ databases">
        <title>Mikania micrantha, genome provides insights into the molecular mechanism of rapid growth.</title>
        <authorList>
            <person name="Liu B."/>
        </authorList>
    </citation>
    <scope>NUCLEOTIDE SEQUENCE [LARGE SCALE GENOMIC DNA]</scope>
    <source>
        <strain evidence="7">NLD-2019</strain>
        <tissue evidence="7">Leaf</tissue>
    </source>
</reference>
<dbReference type="InterPro" id="IPR023214">
    <property type="entry name" value="HAD_sf"/>
</dbReference>
<comment type="similarity">
    <text evidence="5">Belongs to the APS1/VSP family.</text>
</comment>
<proteinExistence type="inferred from homology"/>
<dbReference type="Proteomes" id="UP000326396">
    <property type="component" value="Linkage Group LG19"/>
</dbReference>
<evidence type="ECO:0000256" key="3">
    <source>
        <dbReference type="ARBA" id="ARBA00022761"/>
    </source>
</evidence>
<keyword evidence="8" id="KW-1185">Reference proteome</keyword>
<dbReference type="SUPFAM" id="SSF56784">
    <property type="entry name" value="HAD-like"/>
    <property type="match status" value="1"/>
</dbReference>
<evidence type="ECO:0000256" key="4">
    <source>
        <dbReference type="ARBA" id="ARBA00023180"/>
    </source>
</evidence>
<dbReference type="PIRSF" id="PIRSF002674">
    <property type="entry name" value="VSP"/>
    <property type="match status" value="1"/>
</dbReference>
<dbReference type="OrthoDB" id="59415at2759"/>
<comment type="caution">
    <text evidence="7">The sequence shown here is derived from an EMBL/GenBank/DDBJ whole genome shotgun (WGS) entry which is preliminary data.</text>
</comment>
<sequence length="257" mass="28816">MALSYLILMVTIVTAVASPIDNQIHLIMPHSGSAGLKHSDDINCLSWRLAIETDNLQGWTQIPRSCVDYVGNYMLGKQYRDDCEYVAAEAYEYAKGLNLTGDGKDVWVFDIDETTLSNLPYYASDEVAFGMLPYNSTSFDEWVAKAVAPAVPGSVKLYEQLIELGFKIVFLTGTKEPFRTPRIKNLKAVGYTEWEKLILKGENEHGSAVVYKSGKRKELEEAGYRIRGNMGDQWSDLIGSNPGDRVFKLPDPMYYIA</sequence>
<dbReference type="GO" id="GO:0045735">
    <property type="term" value="F:nutrient reservoir activity"/>
    <property type="evidence" value="ECO:0007669"/>
    <property type="project" value="UniProtKB-KW"/>
</dbReference>
<evidence type="ECO:0000256" key="1">
    <source>
        <dbReference type="ARBA" id="ARBA00002410"/>
    </source>
</evidence>
<protein>
    <recommendedName>
        <fullName evidence="9">Acid phosphatase</fullName>
    </recommendedName>
</protein>
<comment type="function">
    <text evidence="1">May function as somatic storage protein during early seedling development.</text>
</comment>
<evidence type="ECO:0000313" key="7">
    <source>
        <dbReference type="EMBL" id="KAD4889329.1"/>
    </source>
</evidence>